<reference evidence="4 5" key="1">
    <citation type="submission" date="2020-08" db="EMBL/GenBank/DDBJ databases">
        <title>Genomic Encyclopedia of Type Strains, Phase III (KMG-III): the genomes of soil and plant-associated and newly described type strains.</title>
        <authorList>
            <person name="Whitman W."/>
        </authorList>
    </citation>
    <scope>NUCLEOTIDE SEQUENCE [LARGE SCALE GENOMIC DNA]</scope>
    <source>
        <strain evidence="4 5">CECT 7247</strain>
    </source>
</reference>
<evidence type="ECO:0008006" key="6">
    <source>
        <dbReference type="Google" id="ProtNLM"/>
    </source>
</evidence>
<name>A0ABR6GLY4_9BURK</name>
<dbReference type="InterPro" id="IPR029058">
    <property type="entry name" value="AB_hydrolase_fold"/>
</dbReference>
<dbReference type="InterPro" id="IPR052558">
    <property type="entry name" value="Siderophore_Hydrolase_D"/>
</dbReference>
<protein>
    <recommendedName>
        <fullName evidence="6">Acyl-CoA:diacylglycerol acyltransferase</fullName>
    </recommendedName>
</protein>
<evidence type="ECO:0000313" key="4">
    <source>
        <dbReference type="EMBL" id="MBB3193114.1"/>
    </source>
</evidence>
<comment type="similarity">
    <text evidence="1">Belongs to the esterase D family.</text>
</comment>
<proteinExistence type="inferred from homology"/>
<dbReference type="PANTHER" id="PTHR40841:SF2">
    <property type="entry name" value="SIDEROPHORE-DEGRADING ESTERASE (EUROFUNG)"/>
    <property type="match status" value="1"/>
</dbReference>
<evidence type="ECO:0000313" key="5">
    <source>
        <dbReference type="Proteomes" id="UP000574369"/>
    </source>
</evidence>
<keyword evidence="5" id="KW-1185">Reference proteome</keyword>
<evidence type="ECO:0000256" key="1">
    <source>
        <dbReference type="ARBA" id="ARBA00005622"/>
    </source>
</evidence>
<sequence>MLHLSTRRQHLILSACGALSLAPHRLGLAAAATPATSPVSLPPASGPYVLPNTFVHPLPDPVSGRRYEVWVDLPPGVSAAAAPVLPSVFVTDAPYAFPLVRALRHRVGQRGQNIADFVLVGLAGPPNESAVDMRNRDYTPTDPMKRPGRRQRHYGGQVYGGGADYLRYLAEVAVPAVSSRYGLDPRRRVILGHSYGALLAAQMLLARSALFSHYILGSPSYWFDEGVIFEQLAAHGRDRRDLQAQVFQYVGGYETVGRGERYNREVDLVADARRFQVMLERARYPSLRIRTTVLTGQDHLTVAPDGATQGLLWALPGRGPYTGG</sequence>
<dbReference type="SUPFAM" id="SSF53474">
    <property type="entry name" value="alpha/beta-Hydrolases"/>
    <property type="match status" value="1"/>
</dbReference>
<evidence type="ECO:0000256" key="3">
    <source>
        <dbReference type="SAM" id="MobiDB-lite"/>
    </source>
</evidence>
<dbReference type="Gene3D" id="3.40.50.1820">
    <property type="entry name" value="alpha/beta hydrolase"/>
    <property type="match status" value="1"/>
</dbReference>
<dbReference type="InterPro" id="IPR000801">
    <property type="entry name" value="Esterase-like"/>
</dbReference>
<dbReference type="Proteomes" id="UP000574369">
    <property type="component" value="Unassembled WGS sequence"/>
</dbReference>
<dbReference type="Pfam" id="PF00756">
    <property type="entry name" value="Esterase"/>
    <property type="match status" value="1"/>
</dbReference>
<organism evidence="4 5">
    <name type="scientific">Roseateles terrae</name>
    <dbReference type="NCBI Taxonomy" id="431060"/>
    <lineage>
        <taxon>Bacteria</taxon>
        <taxon>Pseudomonadati</taxon>
        <taxon>Pseudomonadota</taxon>
        <taxon>Betaproteobacteria</taxon>
        <taxon>Burkholderiales</taxon>
        <taxon>Sphaerotilaceae</taxon>
        <taxon>Roseateles</taxon>
    </lineage>
</organism>
<comment type="caution">
    <text evidence="4">The sequence shown here is derived from an EMBL/GenBank/DDBJ whole genome shotgun (WGS) entry which is preliminary data.</text>
</comment>
<dbReference type="PANTHER" id="PTHR40841">
    <property type="entry name" value="SIDEROPHORE TRIACETYLFUSARININE C ESTERASE"/>
    <property type="match status" value="1"/>
</dbReference>
<dbReference type="EMBL" id="JACHXO010000001">
    <property type="protein sequence ID" value="MBB3193114.1"/>
    <property type="molecule type" value="Genomic_DNA"/>
</dbReference>
<accession>A0ABR6GLY4</accession>
<dbReference type="RefSeq" id="WP_184294031.1">
    <property type="nucleotide sequence ID" value="NZ_JACHXO010000001.1"/>
</dbReference>
<evidence type="ECO:0000256" key="2">
    <source>
        <dbReference type="ARBA" id="ARBA00022801"/>
    </source>
</evidence>
<keyword evidence="2" id="KW-0378">Hydrolase</keyword>
<feature type="region of interest" description="Disordered" evidence="3">
    <location>
        <begin position="130"/>
        <end position="153"/>
    </location>
</feature>
<gene>
    <name evidence="4" type="ORF">FHS28_000479</name>
</gene>
<feature type="compositionally biased region" description="Basic and acidic residues" evidence="3">
    <location>
        <begin position="131"/>
        <end position="145"/>
    </location>
</feature>